<keyword evidence="2" id="KW-1185">Reference proteome</keyword>
<dbReference type="Proteomes" id="UP001227162">
    <property type="component" value="Unassembled WGS sequence"/>
</dbReference>
<feature type="non-terminal residue" evidence="1">
    <location>
        <position position="1"/>
    </location>
</feature>
<reference evidence="1" key="2">
    <citation type="submission" date="2023-04" db="EMBL/GenBank/DDBJ databases">
        <title>'Rhodoalgimonas zhirmunskyi' gen. nov., isolated from a red alga.</title>
        <authorList>
            <person name="Nedashkovskaya O.I."/>
            <person name="Otstavnykh N.Y."/>
            <person name="Bystritskaya E.P."/>
            <person name="Balabanova L.A."/>
            <person name="Isaeva M.P."/>
        </authorList>
    </citation>
    <scope>NUCLEOTIDE SEQUENCE</scope>
    <source>
        <strain evidence="1">10Alg 79</strain>
    </source>
</reference>
<name>A0AAJ1X8T6_9RHOB</name>
<dbReference type="SUPFAM" id="SSF53300">
    <property type="entry name" value="vWA-like"/>
    <property type="match status" value="1"/>
</dbReference>
<sequence length="169" mass="17447">DDSLQQSITMQANADTNNNGILDLEEALRNLDDLGGTNFEPPLQEAITFFNSRPAGGSNYVFFLSDGVPSSTTNYADEVTTLIDPAGINAEIQAFPIGTGASEQSLDLLDDGIDNNSATPVADPGALSAAITGGGITAADVAEVRVFVNGVLKQTIPSSALTATPFGLR</sequence>
<evidence type="ECO:0000313" key="1">
    <source>
        <dbReference type="EMBL" id="MDQ2095992.1"/>
    </source>
</evidence>
<dbReference type="Gene3D" id="3.40.50.410">
    <property type="entry name" value="von Willebrand factor, type A domain"/>
    <property type="match status" value="1"/>
</dbReference>
<gene>
    <name evidence="1" type="ORF">NOI20_17900</name>
</gene>
<proteinExistence type="predicted"/>
<evidence type="ECO:0008006" key="3">
    <source>
        <dbReference type="Google" id="ProtNLM"/>
    </source>
</evidence>
<accession>A0AAJ1X8T6</accession>
<evidence type="ECO:0000313" key="2">
    <source>
        <dbReference type="Proteomes" id="UP001227162"/>
    </source>
</evidence>
<reference evidence="1" key="1">
    <citation type="submission" date="2022-07" db="EMBL/GenBank/DDBJ databases">
        <authorList>
            <person name="Otstavnykh N."/>
            <person name="Isaeva M."/>
            <person name="Bystritskaya E."/>
        </authorList>
    </citation>
    <scope>NUCLEOTIDE SEQUENCE</scope>
    <source>
        <strain evidence="1">10Alg 79</strain>
    </source>
</reference>
<dbReference type="RefSeq" id="WP_317627608.1">
    <property type="nucleotide sequence ID" value="NZ_JANFFA010000038.1"/>
</dbReference>
<dbReference type="InterPro" id="IPR036465">
    <property type="entry name" value="vWFA_dom_sf"/>
</dbReference>
<organism evidence="1 2">
    <name type="scientific">Rhodalgimonas zhirmunskyi</name>
    <dbReference type="NCBI Taxonomy" id="2964767"/>
    <lineage>
        <taxon>Bacteria</taxon>
        <taxon>Pseudomonadati</taxon>
        <taxon>Pseudomonadota</taxon>
        <taxon>Alphaproteobacteria</taxon>
        <taxon>Rhodobacterales</taxon>
        <taxon>Roseobacteraceae</taxon>
        <taxon>Rhodalgimonas</taxon>
    </lineage>
</organism>
<feature type="non-terminal residue" evidence="1">
    <location>
        <position position="169"/>
    </location>
</feature>
<dbReference type="EMBL" id="JANFFA010000038">
    <property type="protein sequence ID" value="MDQ2095992.1"/>
    <property type="molecule type" value="Genomic_DNA"/>
</dbReference>
<comment type="caution">
    <text evidence="1">The sequence shown here is derived from an EMBL/GenBank/DDBJ whole genome shotgun (WGS) entry which is preliminary data.</text>
</comment>
<protein>
    <recommendedName>
        <fullName evidence="3">VWFA domain-containing protein</fullName>
    </recommendedName>
</protein>
<dbReference type="AlphaFoldDB" id="A0AAJ1X8T6"/>